<dbReference type="EMBL" id="GBXM01038272">
    <property type="protein sequence ID" value="JAH70305.1"/>
    <property type="molecule type" value="Transcribed_RNA"/>
</dbReference>
<reference evidence="1" key="1">
    <citation type="submission" date="2014-11" db="EMBL/GenBank/DDBJ databases">
        <authorList>
            <person name="Amaro Gonzalez C."/>
        </authorList>
    </citation>
    <scope>NUCLEOTIDE SEQUENCE</scope>
</reference>
<proteinExistence type="predicted"/>
<name>A0A0E9UYQ2_ANGAN</name>
<evidence type="ECO:0000313" key="1">
    <source>
        <dbReference type="EMBL" id="JAH70305.1"/>
    </source>
</evidence>
<sequence length="24" mass="2959">MYKETLPSYRRWVVRCTVCDPRSL</sequence>
<organism evidence="1">
    <name type="scientific">Anguilla anguilla</name>
    <name type="common">European freshwater eel</name>
    <name type="synonym">Muraena anguilla</name>
    <dbReference type="NCBI Taxonomy" id="7936"/>
    <lineage>
        <taxon>Eukaryota</taxon>
        <taxon>Metazoa</taxon>
        <taxon>Chordata</taxon>
        <taxon>Craniata</taxon>
        <taxon>Vertebrata</taxon>
        <taxon>Euteleostomi</taxon>
        <taxon>Actinopterygii</taxon>
        <taxon>Neopterygii</taxon>
        <taxon>Teleostei</taxon>
        <taxon>Anguilliformes</taxon>
        <taxon>Anguillidae</taxon>
        <taxon>Anguilla</taxon>
    </lineage>
</organism>
<dbReference type="AlphaFoldDB" id="A0A0E9UYQ2"/>
<accession>A0A0E9UYQ2</accession>
<reference evidence="1" key="2">
    <citation type="journal article" date="2015" name="Fish Shellfish Immunol.">
        <title>Early steps in the European eel (Anguilla anguilla)-Vibrio vulnificus interaction in the gills: Role of the RtxA13 toxin.</title>
        <authorList>
            <person name="Callol A."/>
            <person name="Pajuelo D."/>
            <person name="Ebbesson L."/>
            <person name="Teles M."/>
            <person name="MacKenzie S."/>
            <person name="Amaro C."/>
        </authorList>
    </citation>
    <scope>NUCLEOTIDE SEQUENCE</scope>
</reference>
<protein>
    <submittedName>
        <fullName evidence="1">Uncharacterized protein</fullName>
    </submittedName>
</protein>